<feature type="domain" description="Amidohydrolase 3" evidence="1">
    <location>
        <begin position="55"/>
        <end position="540"/>
    </location>
</feature>
<dbReference type="InterPro" id="IPR011059">
    <property type="entry name" value="Metal-dep_hydrolase_composite"/>
</dbReference>
<dbReference type="Gene3D" id="2.30.40.10">
    <property type="entry name" value="Urease, subunit C, domain 1"/>
    <property type="match status" value="1"/>
</dbReference>
<dbReference type="GO" id="GO:0016810">
    <property type="term" value="F:hydrolase activity, acting on carbon-nitrogen (but not peptide) bonds"/>
    <property type="evidence" value="ECO:0007669"/>
    <property type="project" value="InterPro"/>
</dbReference>
<dbReference type="AlphaFoldDB" id="A0A7S8MZ12"/>
<dbReference type="CDD" id="cd01300">
    <property type="entry name" value="YtcJ_like"/>
    <property type="match status" value="1"/>
</dbReference>
<gene>
    <name evidence="2" type="ORF">IT882_04470</name>
</gene>
<dbReference type="SUPFAM" id="SSF51338">
    <property type="entry name" value="Composite domain of metallo-dependent hydrolases"/>
    <property type="match status" value="1"/>
</dbReference>
<dbReference type="Gene3D" id="3.10.310.70">
    <property type="match status" value="1"/>
</dbReference>
<evidence type="ECO:0000259" key="1">
    <source>
        <dbReference type="Pfam" id="PF07969"/>
    </source>
</evidence>
<dbReference type="InterPro" id="IPR033932">
    <property type="entry name" value="YtcJ-like"/>
</dbReference>
<dbReference type="InterPro" id="IPR032466">
    <property type="entry name" value="Metal_Hydrolase"/>
</dbReference>
<dbReference type="SUPFAM" id="SSF51556">
    <property type="entry name" value="Metallo-dependent hydrolases"/>
    <property type="match status" value="1"/>
</dbReference>
<evidence type="ECO:0000313" key="2">
    <source>
        <dbReference type="EMBL" id="QPE05328.1"/>
    </source>
</evidence>
<dbReference type="PANTHER" id="PTHR22642">
    <property type="entry name" value="IMIDAZOLONEPROPIONASE"/>
    <property type="match status" value="1"/>
</dbReference>
<dbReference type="InterPro" id="IPR013108">
    <property type="entry name" value="Amidohydro_3"/>
</dbReference>
<dbReference type="PANTHER" id="PTHR22642:SF2">
    <property type="entry name" value="PROTEIN LONG AFTER FAR-RED 3"/>
    <property type="match status" value="1"/>
</dbReference>
<sequence length="577" mass="61297">MDVIITAGTIITMDPERTRAEAVAVSQGRIVAVGTVADCQKALPGATRHDTGAAALLPGFVEPHSHPVLSGMATMPPAYWIAPWFAPTWDDVVAAFRTAIAETPVDQPLAFFGFDGLLQQHADPTAPELDAIFGDRMVMVFGNSGHTSYVTTAVLEHLGWVKNPPTDPVGGFFGRNADGSLNGVATEIPAAMAQAAPVLEAIATGPHPLQGAVEYYVLLSSAGITSTSEHTYKTELKSAYETLASLPNSPLRISLYHMSTEADCGEPFTSAVPEDMLRKQGIKLWADGSPWVGNVAMSSPYLDTDVTRAAGIAPGIPGEKMMNYTRDQLDALLEAHVGEGWQMAFHANGDIAIDIVLDAFTTVLGRHNLIDSDHRWRIEHIGGARADQFPRMASIGAVPSMGPFQFYYWGDLLDGGMFEPAVGGSWQRFRDAFDAGLPVSFHNDGSVTPPTPLLNMQAAVTRRCASGTLHAPEQAATVDEALRAHTVNAAFALGREHEIGSIEVGKFADFVELDADPYAVVPDKIGAIGVLGTWLGGSRVDLGEFAAASHQVDDAAFAQLRTYGVPACCHLPAATAS</sequence>
<name>A0A7S8MZ12_9MICO</name>
<dbReference type="Gene3D" id="3.20.20.140">
    <property type="entry name" value="Metal-dependent hydrolases"/>
    <property type="match status" value="1"/>
</dbReference>
<dbReference type="Pfam" id="PF07969">
    <property type="entry name" value="Amidohydro_3"/>
    <property type="match status" value="1"/>
</dbReference>
<organism evidence="2 3">
    <name type="scientific">Microbacterium schleiferi</name>
    <dbReference type="NCBI Taxonomy" id="69362"/>
    <lineage>
        <taxon>Bacteria</taxon>
        <taxon>Bacillati</taxon>
        <taxon>Actinomycetota</taxon>
        <taxon>Actinomycetes</taxon>
        <taxon>Micrococcales</taxon>
        <taxon>Microbacteriaceae</taxon>
        <taxon>Microbacterium</taxon>
    </lineage>
</organism>
<dbReference type="EMBL" id="CP064760">
    <property type="protein sequence ID" value="QPE05328.1"/>
    <property type="molecule type" value="Genomic_DNA"/>
</dbReference>
<accession>A0A7S8MZ12</accession>
<dbReference type="Proteomes" id="UP000594480">
    <property type="component" value="Chromosome"/>
</dbReference>
<keyword evidence="3" id="KW-1185">Reference proteome</keyword>
<dbReference type="RefSeq" id="WP_195693345.1">
    <property type="nucleotide sequence ID" value="NZ_CP064760.1"/>
</dbReference>
<dbReference type="KEGG" id="msf:IT882_04470"/>
<reference evidence="2 3" key="1">
    <citation type="submission" date="2020-11" db="EMBL/GenBank/DDBJ databases">
        <title>Amino acid is mineralized and recycled by bacteria in oceanic microbiome.</title>
        <authorList>
            <person name="Zheng L.Y."/>
        </authorList>
    </citation>
    <scope>NUCLEOTIDE SEQUENCE [LARGE SCALE GENOMIC DNA]</scope>
    <source>
        <strain evidence="2 3">A32-1</strain>
    </source>
</reference>
<evidence type="ECO:0000313" key="3">
    <source>
        <dbReference type="Proteomes" id="UP000594480"/>
    </source>
</evidence>
<proteinExistence type="predicted"/>
<protein>
    <submittedName>
        <fullName evidence="2">Amidohydrolase</fullName>
    </submittedName>
</protein>
<keyword evidence="2" id="KW-0378">Hydrolase</keyword>